<feature type="domain" description="Methyl-accepting transducer" evidence="2">
    <location>
        <begin position="1"/>
        <end position="161"/>
    </location>
</feature>
<name>A0A1H3GQV8_9BACI</name>
<dbReference type="Pfam" id="PF00015">
    <property type="entry name" value="MCPsignal"/>
    <property type="match status" value="1"/>
</dbReference>
<dbReference type="Proteomes" id="UP000198935">
    <property type="component" value="Unassembled WGS sequence"/>
</dbReference>
<keyword evidence="4" id="KW-1185">Reference proteome</keyword>
<dbReference type="GO" id="GO:0007165">
    <property type="term" value="P:signal transduction"/>
    <property type="evidence" value="ECO:0007669"/>
    <property type="project" value="UniProtKB-KW"/>
</dbReference>
<evidence type="ECO:0000256" key="1">
    <source>
        <dbReference type="PROSITE-ProRule" id="PRU00284"/>
    </source>
</evidence>
<proteinExistence type="predicted"/>
<dbReference type="PROSITE" id="PS50111">
    <property type="entry name" value="CHEMOTAXIS_TRANSDUC_2"/>
    <property type="match status" value="1"/>
</dbReference>
<reference evidence="4" key="1">
    <citation type="submission" date="2016-10" db="EMBL/GenBank/DDBJ databases">
        <authorList>
            <person name="Varghese N."/>
            <person name="Submissions S."/>
        </authorList>
    </citation>
    <scope>NUCLEOTIDE SEQUENCE [LARGE SCALE GENOMIC DNA]</scope>
    <source>
        <strain evidence="4">SP</strain>
    </source>
</reference>
<dbReference type="Gene3D" id="1.10.287.950">
    <property type="entry name" value="Methyl-accepting chemotaxis protein"/>
    <property type="match status" value="1"/>
</dbReference>
<sequence length="210" mass="23044">MKEIRKIVEQMNDIVNELEGRSALVQKAVAYTAEIAKQMNTLAMHVTMAAFADGNKHGQTKAAEEVTALAAQAWQHAARMTVILKDLKKETTWTNSAIVQTNEHLRRSEGKASATYKSFEKIAAVSAEVSNDINDAFEKSQAIIRQTKTLTSIAHGSPAFSGRTTKKEKFSITSLPDEGSALTKNIATASSLNDQLLELKKLMQHLTNSR</sequence>
<organism evidence="3 4">
    <name type="scientific">Evansella caseinilytica</name>
    <dbReference type="NCBI Taxonomy" id="1503961"/>
    <lineage>
        <taxon>Bacteria</taxon>
        <taxon>Bacillati</taxon>
        <taxon>Bacillota</taxon>
        <taxon>Bacilli</taxon>
        <taxon>Bacillales</taxon>
        <taxon>Bacillaceae</taxon>
        <taxon>Evansella</taxon>
    </lineage>
</organism>
<evidence type="ECO:0000313" key="4">
    <source>
        <dbReference type="Proteomes" id="UP000198935"/>
    </source>
</evidence>
<dbReference type="SUPFAM" id="SSF58104">
    <property type="entry name" value="Methyl-accepting chemotaxis protein (MCP) signaling domain"/>
    <property type="match status" value="1"/>
</dbReference>
<dbReference type="GO" id="GO:0016020">
    <property type="term" value="C:membrane"/>
    <property type="evidence" value="ECO:0007669"/>
    <property type="project" value="InterPro"/>
</dbReference>
<evidence type="ECO:0000313" key="3">
    <source>
        <dbReference type="EMBL" id="SDY05716.1"/>
    </source>
</evidence>
<dbReference type="InterPro" id="IPR004089">
    <property type="entry name" value="MCPsignal_dom"/>
</dbReference>
<dbReference type="STRING" id="1503961.SAMN05421736_101255"/>
<gene>
    <name evidence="3" type="ORF">SAMN05421736_101255</name>
</gene>
<accession>A0A1H3GQV8</accession>
<protein>
    <submittedName>
        <fullName evidence="3">Methyl-accepting chemotaxis protein (MCP) signalling domain-containing protein</fullName>
    </submittedName>
</protein>
<evidence type="ECO:0000259" key="2">
    <source>
        <dbReference type="PROSITE" id="PS50111"/>
    </source>
</evidence>
<keyword evidence="1" id="KW-0807">Transducer</keyword>
<dbReference type="EMBL" id="FNPI01000001">
    <property type="protein sequence ID" value="SDY05716.1"/>
    <property type="molecule type" value="Genomic_DNA"/>
</dbReference>
<dbReference type="AlphaFoldDB" id="A0A1H3GQV8"/>